<evidence type="ECO:0000313" key="1">
    <source>
        <dbReference type="EMBL" id="GGF19193.1"/>
    </source>
</evidence>
<keyword evidence="2" id="KW-1185">Reference proteome</keyword>
<comment type="caution">
    <text evidence="1">The sequence shown here is derived from an EMBL/GenBank/DDBJ whole genome shotgun (WGS) entry which is preliminary data.</text>
</comment>
<dbReference type="EMBL" id="BMCS01000001">
    <property type="protein sequence ID" value="GGF19193.1"/>
    <property type="molecule type" value="Genomic_DNA"/>
</dbReference>
<gene>
    <name evidence="1" type="ORF">GCM10007298_14070</name>
</gene>
<dbReference type="Proteomes" id="UP000632454">
    <property type="component" value="Unassembled WGS sequence"/>
</dbReference>
<sequence>MALLSCRANTGARRQSLASLSGVIPTWRQIRALNYGTIGRTVHGAVRRLGLEEPEEIWFDPPGRWQTAVAGQTTLIVTPSDRYSRTSDAMVHTDMTQDGGGDVVGPGGDGRALVAAHLNWPVPGQYDPPSVGEPTSIEERTVHGRRGWQVVFATSPIRSSEQTFVIDAETGLAIAWQTENDVVEMLWHEMDEVFSDELFRWTGQTIEYENENVRWRRNNEAKQERLMELPRSVPGWVPTAVSTHTADGDPRTGAVDASVYAYGPSVMLRRWPTGSNPPRASPEVASHTQHAQISDAVWTHELRWQPGTLTDEDAARTLESVFLMPPLSGPMPGSVEAEGAIFSGPVAVEYSQYYMPSGDGEWSGDMRRAFAGQRNGLVGTREPANVVLVCGLHTGTITVTLEIRAERPEPEVDAWDEIVEASWTVESRPWLMGFTDDAPGTVLPISPGTYRIRYCAKNMDAARDADVGEFIDSYLITIWPSVIEPDQVIKQTSDIADYWNNQAHR</sequence>
<proteinExistence type="predicted"/>
<reference evidence="2" key="1">
    <citation type="journal article" date="2019" name="Int. J. Syst. Evol. Microbiol.">
        <title>The Global Catalogue of Microorganisms (GCM) 10K type strain sequencing project: providing services to taxonomists for standard genome sequencing and annotation.</title>
        <authorList>
            <consortium name="The Broad Institute Genomics Platform"/>
            <consortium name="The Broad Institute Genome Sequencing Center for Infectious Disease"/>
            <person name="Wu L."/>
            <person name="Ma J."/>
        </authorList>
    </citation>
    <scope>NUCLEOTIDE SEQUENCE [LARGE SCALE GENOMIC DNA]</scope>
    <source>
        <strain evidence="2">CCM 7855</strain>
    </source>
</reference>
<organism evidence="1 2">
    <name type="scientific">Williamsia phyllosphaerae</name>
    <dbReference type="NCBI Taxonomy" id="885042"/>
    <lineage>
        <taxon>Bacteria</taxon>
        <taxon>Bacillati</taxon>
        <taxon>Actinomycetota</taxon>
        <taxon>Actinomycetes</taxon>
        <taxon>Mycobacteriales</taxon>
        <taxon>Nocardiaceae</taxon>
        <taxon>Williamsia</taxon>
    </lineage>
</organism>
<evidence type="ECO:0000313" key="2">
    <source>
        <dbReference type="Proteomes" id="UP000632454"/>
    </source>
</evidence>
<name>A0ABQ1UHJ9_9NOCA</name>
<accession>A0ABQ1UHJ9</accession>
<protein>
    <submittedName>
        <fullName evidence="1">Uncharacterized protein</fullName>
    </submittedName>
</protein>